<organism evidence="9 10">
    <name type="scientific">Paenibacillus apiarius</name>
    <dbReference type="NCBI Taxonomy" id="46240"/>
    <lineage>
        <taxon>Bacteria</taxon>
        <taxon>Bacillati</taxon>
        <taxon>Bacillota</taxon>
        <taxon>Bacilli</taxon>
        <taxon>Bacillales</taxon>
        <taxon>Paenibacillaceae</taxon>
        <taxon>Paenibacillus</taxon>
    </lineage>
</organism>
<feature type="non-terminal residue" evidence="9">
    <location>
        <position position="2629"/>
    </location>
</feature>
<reference evidence="9 10" key="1">
    <citation type="submission" date="2022-05" db="EMBL/GenBank/DDBJ databases">
        <title>Genome Sequencing of Bee-Associated Microbes.</title>
        <authorList>
            <person name="Dunlap C."/>
        </authorList>
    </citation>
    <scope>NUCLEOTIDE SEQUENCE [LARGE SCALE GENOMIC DNA]</scope>
    <source>
        <strain evidence="9 10">NRRL NRS-1438</strain>
    </source>
</reference>
<feature type="domain" description="Carrier" evidence="8">
    <location>
        <begin position="1992"/>
        <end position="2067"/>
    </location>
</feature>
<keyword evidence="5" id="KW-0677">Repeat</keyword>
<evidence type="ECO:0000256" key="7">
    <source>
        <dbReference type="ARBA" id="ARBA00023268"/>
    </source>
</evidence>
<dbReference type="PANTHER" id="PTHR45527">
    <property type="entry name" value="NONRIBOSOMAL PEPTIDE SYNTHETASE"/>
    <property type="match status" value="1"/>
</dbReference>
<dbReference type="InterPro" id="IPR045851">
    <property type="entry name" value="AMP-bd_C_sf"/>
</dbReference>
<evidence type="ECO:0000256" key="3">
    <source>
        <dbReference type="ARBA" id="ARBA00022450"/>
    </source>
</evidence>
<evidence type="ECO:0000256" key="2">
    <source>
        <dbReference type="ARBA" id="ARBA00006432"/>
    </source>
</evidence>
<dbReference type="SUPFAM" id="SSF56801">
    <property type="entry name" value="Acetyl-CoA synthetase-like"/>
    <property type="match status" value="3"/>
</dbReference>
<dbReference type="InterPro" id="IPR006162">
    <property type="entry name" value="Ppantetheine_attach_site"/>
</dbReference>
<dbReference type="Pfam" id="PF00668">
    <property type="entry name" value="Condensation"/>
    <property type="match status" value="3"/>
</dbReference>
<dbReference type="PANTHER" id="PTHR45527:SF1">
    <property type="entry name" value="FATTY ACID SYNTHASE"/>
    <property type="match status" value="1"/>
</dbReference>
<comment type="similarity">
    <text evidence="2">Belongs to the ATP-dependent AMP-binding enzyme family.</text>
</comment>
<evidence type="ECO:0000256" key="1">
    <source>
        <dbReference type="ARBA" id="ARBA00001957"/>
    </source>
</evidence>
<name>A0ABT4DT75_9BACL</name>
<comment type="cofactor">
    <cofactor evidence="1">
        <name>pantetheine 4'-phosphate</name>
        <dbReference type="ChEBI" id="CHEBI:47942"/>
    </cofactor>
</comment>
<evidence type="ECO:0000313" key="10">
    <source>
        <dbReference type="Proteomes" id="UP001207626"/>
    </source>
</evidence>
<dbReference type="InterPro" id="IPR042099">
    <property type="entry name" value="ANL_N_sf"/>
</dbReference>
<dbReference type="PROSITE" id="PS50075">
    <property type="entry name" value="CARRIER"/>
    <property type="match status" value="2"/>
</dbReference>
<dbReference type="InterPro" id="IPR023213">
    <property type="entry name" value="CAT-like_dom_sf"/>
</dbReference>
<dbReference type="SMART" id="SM00823">
    <property type="entry name" value="PKS_PP"/>
    <property type="match status" value="2"/>
</dbReference>
<dbReference type="Pfam" id="PF13193">
    <property type="entry name" value="AMP-binding_C"/>
    <property type="match status" value="2"/>
</dbReference>
<dbReference type="Proteomes" id="UP001207626">
    <property type="component" value="Unassembled WGS sequence"/>
</dbReference>
<evidence type="ECO:0000259" key="8">
    <source>
        <dbReference type="PROSITE" id="PS50075"/>
    </source>
</evidence>
<dbReference type="Gene3D" id="3.30.559.10">
    <property type="entry name" value="Chloramphenicol acetyltransferase-like domain"/>
    <property type="match status" value="3"/>
</dbReference>
<dbReference type="InterPro" id="IPR009081">
    <property type="entry name" value="PP-bd_ACP"/>
</dbReference>
<dbReference type="EMBL" id="JAMDLW010000016">
    <property type="protein sequence ID" value="MCY9520553.1"/>
    <property type="molecule type" value="Genomic_DNA"/>
</dbReference>
<dbReference type="Pfam" id="PF00550">
    <property type="entry name" value="PP-binding"/>
    <property type="match status" value="2"/>
</dbReference>
<dbReference type="InterPro" id="IPR000873">
    <property type="entry name" value="AMP-dep_synth/lig_dom"/>
</dbReference>
<dbReference type="Gene3D" id="1.10.1200.10">
    <property type="entry name" value="ACP-like"/>
    <property type="match status" value="2"/>
</dbReference>
<dbReference type="SUPFAM" id="SSF47336">
    <property type="entry name" value="ACP-like"/>
    <property type="match status" value="2"/>
</dbReference>
<feature type="domain" description="Carrier" evidence="8">
    <location>
        <begin position="958"/>
        <end position="1033"/>
    </location>
</feature>
<gene>
    <name evidence="9" type="ORF">M5X09_12905</name>
</gene>
<dbReference type="InterPro" id="IPR010071">
    <property type="entry name" value="AA_adenyl_dom"/>
</dbReference>
<dbReference type="PROSITE" id="PS00012">
    <property type="entry name" value="PHOSPHOPANTETHEINE"/>
    <property type="match status" value="2"/>
</dbReference>
<dbReference type="Gene3D" id="3.30.559.30">
    <property type="entry name" value="Nonribosomal peptide synthetase, condensation domain"/>
    <property type="match status" value="3"/>
</dbReference>
<dbReference type="Gene3D" id="3.30.300.30">
    <property type="match status" value="2"/>
</dbReference>
<dbReference type="InterPro" id="IPR036736">
    <property type="entry name" value="ACP-like_sf"/>
</dbReference>
<proteinExistence type="inferred from homology"/>
<evidence type="ECO:0000256" key="5">
    <source>
        <dbReference type="ARBA" id="ARBA00022737"/>
    </source>
</evidence>
<dbReference type="Gene3D" id="2.30.38.10">
    <property type="entry name" value="Luciferase, Domain 3"/>
    <property type="match status" value="2"/>
</dbReference>
<keyword evidence="6" id="KW-0045">Antibiotic biosynthesis</keyword>
<keyword evidence="3" id="KW-0596">Phosphopantetheine</keyword>
<comment type="caution">
    <text evidence="9">The sequence shown here is derived from an EMBL/GenBank/DDBJ whole genome shotgun (WGS) entry which is preliminary data.</text>
</comment>
<dbReference type="SUPFAM" id="SSF52777">
    <property type="entry name" value="CoA-dependent acyltransferases"/>
    <property type="match status" value="6"/>
</dbReference>
<dbReference type="NCBIfam" id="TIGR01733">
    <property type="entry name" value="AA-adenyl-dom"/>
    <property type="match status" value="2"/>
</dbReference>
<dbReference type="Gene3D" id="3.40.50.980">
    <property type="match status" value="4"/>
</dbReference>
<keyword evidence="4" id="KW-0597">Phosphoprotein</keyword>
<dbReference type="InterPro" id="IPR020806">
    <property type="entry name" value="PKS_PP-bd"/>
</dbReference>
<dbReference type="Pfam" id="PF00501">
    <property type="entry name" value="AMP-binding"/>
    <property type="match status" value="3"/>
</dbReference>
<dbReference type="InterPro" id="IPR025110">
    <property type="entry name" value="AMP-bd_C"/>
</dbReference>
<dbReference type="RefSeq" id="WP_268640797.1">
    <property type="nucleotide sequence ID" value="NZ_JAMDLW010000016.1"/>
</dbReference>
<keyword evidence="7" id="KW-0511">Multifunctional enzyme</keyword>
<dbReference type="PROSITE" id="PS00455">
    <property type="entry name" value="AMP_BINDING"/>
    <property type="match status" value="2"/>
</dbReference>
<dbReference type="InterPro" id="IPR020845">
    <property type="entry name" value="AMP-binding_CS"/>
</dbReference>
<evidence type="ECO:0000256" key="6">
    <source>
        <dbReference type="ARBA" id="ARBA00023194"/>
    </source>
</evidence>
<sequence length="2629" mass="297917">MSENAIKLFPLTHAQQRIWYTELLYPNTTTCMLSGTITIRGNINRELLQQAIQQVIQQNEAFRIKITQKNSEPMQYVDPYVHKAIEFLDFSEYDESHAEEWLNLHNRKPIKLLDSDLYQFVLLKINDEEYRYSFKVHHIVSDGISMNLAINQITENYVNLTEGTLSAGDEKKPYTDYIDTEQDYEKSERYQKDKAYWLEKFQSLPEITGMKSYNPLVTSTAAKRKSLIISSVLSHKLSEFSRQNKISVFIFFLSAMYIYLHKVSNQNDITIGSVYANRTTRKEKDTIGMFASTVAGRMSVEPELELLSFLQRVAKEQKTILRHQKYPYNQLIQDLREKHNNKDIQRLFGIAVEYQNIRFLDFDNFSVRTKVEFGGHEGNDCVLHIKEMSNDQQLVLDVHYRTHIFEENEVQQMLQQIITIAEHMIHRPFEKIVEVSLISEEEKNTILNVFNDTWTEYPRDKTIHQLVEEQAERTPDRAAVVYEGSQLTYRELNRKANQLARTLRAEGVQPDQLVGLLAERSLVMIVGILAIMKAGGAYVPMDPEYPEERLGYMLEDSGAELLLTQSHLQKCDSFDGKRLMLDDERMYSVEGENLKPIAGPDHLAYVIYTSGTTGKPKGVMVEHRGLCNLKPLFEDTLHIGEEDHVVQFASLSFDASCWEMFKALFTGATLHIPAKETILDYRLFEDYMSRHHITAAILPPAYAAALHPGNLPSLKTLITGGSASSVDCVQQWQDRVLYFNAYGPTEDSVVTTIWPASAVAAAGKLVPIGRPIPNHRVYIVGANDQLLPVGIAGELCISGAGVARGYLNRPELTAEKFVDNPFEPGARMYRTGDLAKWLPDGNIEYLGRIDHQVKIRGYRIELGEVEAQLLKVVSVQEAVAIAREDGDGQQYLCAYIVADKELTSGELRSALSQELPGYMVPSRFVQLEQMPLTPNGKIDRKALPVPEGSMQTGVDYVAPRTAVEAQLAQIWQEVLGLPRIGVRDHFFDIGGHSLRATALVAKMHKEMGIELPLREVFQYPTIEQMAEVITGKEHQAAYVSIPIIEESAYYPVSSAQKRLYILSQLEGGELSYNMPGVMAVEGALDRERLEEAFRQLIRRHETLRTGFELVGGEAVQRVHRDVEFAVEYIRVNEEEEANAHVREFMRAFDLRQAPLLRVGLLELQPDRHLLLFDMHHIISDGASMGIFLQEFVELYEGAELSPLRIQYKDYAAWQQGEMQRERMSKQEAYWLDMFGGETPVLDLPTDYTRPMIRSFKGKTFGFIIDNQRSEELRQLAMQTGTTLYMVLLAVYTTLLSKYSGQEDIIVGTPIAGRAHADLEPIVGMFVNTLAMRNAPAGEKTFQEYVQEVKENTLSAYENQDYPFEELVSKLDVSRDMSRNPLFDTMFVLQNIEQRAVSIEGLTCKLYPNEHNIAKFDLTFSLTEEAEGIAGTIEYARSLYKEETIERMAAHFKQVIDAILSDPQRKLSSIEIISPEEKAQILETFNDTAADYPRDKTIHQLFEEQAERTPDQAAVVYEESQLTYRELNTKANQLARTLRAEGVQPDQLVGILAERSLEMIIGILAIMKAGGAYVPMDPEYPEERLGYMLEDSGAELLLTQSHVQKCESFHGKRLMLDNERMYSEAGSNLQPGAGPDHLAYVIYTSGTTGKPKGVMVEHRGLCNLKPLFKDTLHIGEQDHVVQFASLSFDASCWEMFKALFTGATLYIPTKETILDPRLFESYMSRQRITAAILPPTYAASLHPGNLPSLKKLITGGSASSVDLVQQWRDSVLYFNAYGPTEDSIVTTIWQASAVAPAGKLVPIGRPIPNHRVYIVDANDQLLPVGIAGELCISGVGVARGYLNRPELTEERFVDNPFEPGERMYRTGDLAKWLPDGNIEYLGRIDHQVKIRGYRIELGEVEAQLLKTASVQEAVAIAREDGDGQPYLCAYIVADKELTSGELRSALSQELPGYMVPSCFVQLEHMPLTPNGKIDRKALPAPDGSMQTGADYVAPRTALEAQLSQIWQEVLGLPRVSVKDHFFEIGGHSLRTTTLVAKLHKEMGIEMPLREVFQYPTIEQMAEVITGKEHQAAYVSIPIIEESAYYPVSSAQKRLYILSHLEGGELSYNMPGVMEMEGALDRERLEEAFRQLIRRHETLRTGFELVGGEAVQRVHRDVEFAVEYVRVNEEEANAHLREFMRPFDLRQPPLLRVRLLELQPDRHLLLFDMHHIISDGASMGLFLREFAQLYEGAELPPLRIQYKDYAAWQQDEMQRERMSKQESYWLDVFGGEIPVLDLPADYARPGVRSFTGNTFRFVIDKQKSEKLRQLAMQTGTTLYMVLLAAYTTLLSKYSGQEDIIVGTPIAGRTHADLEPLLGMFVNTLAMRNAPAGEKTFQEYMQEVKENTLRAYENQDYPFEELVSKLDVSRDMSRNPLFDTMFVLQNIEQSEVSIEGLTCKLYPNEHDIAKFDLTFSLTEGAEGIAGSIEYARSLYKEETIERMAGHFKQVIDTILSDPHRKLSSIEIISPEEKAQILETFNDTAADYPRDKTIPQLVEEQAERTPDQAAVVYEGSHLTYRELNAKANRLARTLRAEGVRPDQPVGLLVERSLEMIVGLLAIMKAGGAYVPMDPEYPEERIGYMLEDSGAKLL</sequence>
<protein>
    <submittedName>
        <fullName evidence="9">Amino acid adenylation domain-containing protein</fullName>
    </submittedName>
</protein>
<dbReference type="InterPro" id="IPR001242">
    <property type="entry name" value="Condensation_dom"/>
</dbReference>
<dbReference type="Gene3D" id="3.40.50.12780">
    <property type="entry name" value="N-terminal domain of ligase-like"/>
    <property type="match status" value="1"/>
</dbReference>
<keyword evidence="10" id="KW-1185">Reference proteome</keyword>
<evidence type="ECO:0000313" key="9">
    <source>
        <dbReference type="EMBL" id="MCY9520553.1"/>
    </source>
</evidence>
<evidence type="ECO:0000256" key="4">
    <source>
        <dbReference type="ARBA" id="ARBA00022553"/>
    </source>
</evidence>
<accession>A0ABT4DT75</accession>
<dbReference type="NCBIfam" id="NF003417">
    <property type="entry name" value="PRK04813.1"/>
    <property type="match status" value="3"/>
</dbReference>
<dbReference type="CDD" id="cd19531">
    <property type="entry name" value="LCL_NRPS-like"/>
    <property type="match status" value="2"/>
</dbReference>